<dbReference type="InterPro" id="IPR001034">
    <property type="entry name" value="DeoR_HTH"/>
</dbReference>
<dbReference type="GO" id="GO:0003700">
    <property type="term" value="F:DNA-binding transcription factor activity"/>
    <property type="evidence" value="ECO:0007669"/>
    <property type="project" value="InterPro"/>
</dbReference>
<dbReference type="InterPro" id="IPR036388">
    <property type="entry name" value="WH-like_DNA-bd_sf"/>
</dbReference>
<dbReference type="InterPro" id="IPR028349">
    <property type="entry name" value="PafC-like"/>
</dbReference>
<keyword evidence="2" id="KW-0804">Transcription</keyword>
<dbReference type="PATRIC" id="fig|903983.4.peg.1627"/>
<dbReference type="Proteomes" id="UP000094764">
    <property type="component" value="Unassembled WGS sequence"/>
</dbReference>
<dbReference type="PROSITE" id="PS52050">
    <property type="entry name" value="WYL"/>
    <property type="match status" value="1"/>
</dbReference>
<gene>
    <name evidence="4" type="ORF">BCR23_09550</name>
</gene>
<evidence type="ECO:0000313" key="5">
    <source>
        <dbReference type="Proteomes" id="UP000094764"/>
    </source>
</evidence>
<dbReference type="SUPFAM" id="SSF46785">
    <property type="entry name" value="Winged helix' DNA-binding domain"/>
    <property type="match status" value="1"/>
</dbReference>
<dbReference type="OrthoDB" id="9815009at2"/>
<dbReference type="InterPro" id="IPR036390">
    <property type="entry name" value="WH_DNA-bd_sf"/>
</dbReference>
<protein>
    <recommendedName>
        <fullName evidence="3">HTH deoR-type domain-containing protein</fullName>
    </recommendedName>
</protein>
<evidence type="ECO:0000259" key="3">
    <source>
        <dbReference type="PROSITE" id="PS51000"/>
    </source>
</evidence>
<dbReference type="Gene3D" id="1.10.10.10">
    <property type="entry name" value="Winged helix-like DNA-binding domain superfamily/Winged helix DNA-binding domain"/>
    <property type="match status" value="1"/>
</dbReference>
<sequence>MKKIERILAIIVMLLDNEVVSTAQLAQRFEVTKRTIFRDLETIEMAGFPIISHSGRNGGFSIINSFKLRTYTYSEAEKEAILSALNVKEGLFGIIDDQEIIREKITQLRGKTAQENKEKNHFSFESPTMHRPEIEAETKAKINQINLALKQNKKILIDYVDNKGEHTHRVIHPYELMLMNGSWYIYSFCENRESFRYFKVTRIRRLAIQIANFEPVDYSTKQLNEPNEENIQLRFKKEDLGKLYDYYTENEIEVKDTCVDVTIHGNRPKTILPFLLMFGNGVKVIAPEELKELHKQEISNLNETY</sequence>
<dbReference type="Pfam" id="PF08279">
    <property type="entry name" value="HTH_11"/>
    <property type="match status" value="1"/>
</dbReference>
<proteinExistence type="predicted"/>
<dbReference type="SMART" id="SM00420">
    <property type="entry name" value="HTH_DEOR"/>
    <property type="match status" value="1"/>
</dbReference>
<name>A0A1E5GSP2_9ENTE</name>
<dbReference type="PANTHER" id="PTHR34580:SF8">
    <property type="entry name" value="WYL DOMAIN-CONTAINING PROTEIN"/>
    <property type="match status" value="1"/>
</dbReference>
<dbReference type="PROSITE" id="PS51000">
    <property type="entry name" value="HTH_DEOR_2"/>
    <property type="match status" value="1"/>
</dbReference>
<comment type="caution">
    <text evidence="4">The sequence shown here is derived from an EMBL/GenBank/DDBJ whole genome shotgun (WGS) entry which is preliminary data.</text>
</comment>
<dbReference type="InterPro" id="IPR051534">
    <property type="entry name" value="CBASS_pafABC_assoc_protein"/>
</dbReference>
<dbReference type="PIRSF" id="PIRSF016838">
    <property type="entry name" value="PafC"/>
    <property type="match status" value="1"/>
</dbReference>
<dbReference type="PANTHER" id="PTHR34580">
    <property type="match status" value="1"/>
</dbReference>
<dbReference type="InterPro" id="IPR057727">
    <property type="entry name" value="WCX_dom"/>
</dbReference>
<evidence type="ECO:0000256" key="1">
    <source>
        <dbReference type="ARBA" id="ARBA00023015"/>
    </source>
</evidence>
<feature type="domain" description="HTH deoR-type" evidence="3">
    <location>
        <begin position="3"/>
        <end position="58"/>
    </location>
</feature>
<accession>A0A1E5GSP2</accession>
<dbReference type="EMBL" id="MIKB01000015">
    <property type="protein sequence ID" value="OEG15699.1"/>
    <property type="molecule type" value="Genomic_DNA"/>
</dbReference>
<dbReference type="Pfam" id="PF25583">
    <property type="entry name" value="WCX"/>
    <property type="match status" value="1"/>
</dbReference>
<dbReference type="AlphaFoldDB" id="A0A1E5GSP2"/>
<keyword evidence="5" id="KW-1185">Reference proteome</keyword>
<dbReference type="InterPro" id="IPR026881">
    <property type="entry name" value="WYL_dom"/>
</dbReference>
<dbReference type="STRING" id="903983.BCR23_09550"/>
<evidence type="ECO:0000256" key="2">
    <source>
        <dbReference type="ARBA" id="ARBA00023163"/>
    </source>
</evidence>
<organism evidence="4 5">
    <name type="scientific">Enterococcus quebecensis</name>
    <dbReference type="NCBI Taxonomy" id="903983"/>
    <lineage>
        <taxon>Bacteria</taxon>
        <taxon>Bacillati</taxon>
        <taxon>Bacillota</taxon>
        <taxon>Bacilli</taxon>
        <taxon>Lactobacillales</taxon>
        <taxon>Enterococcaceae</taxon>
        <taxon>Enterococcus</taxon>
    </lineage>
</organism>
<dbReference type="RefSeq" id="WP_069635568.1">
    <property type="nucleotide sequence ID" value="NZ_JXKZ01000024.1"/>
</dbReference>
<keyword evidence="1" id="KW-0805">Transcription regulation</keyword>
<dbReference type="Pfam" id="PF13280">
    <property type="entry name" value="WYL"/>
    <property type="match status" value="1"/>
</dbReference>
<evidence type="ECO:0000313" key="4">
    <source>
        <dbReference type="EMBL" id="OEG15699.1"/>
    </source>
</evidence>
<dbReference type="InterPro" id="IPR013196">
    <property type="entry name" value="HTH_11"/>
</dbReference>
<reference evidence="5" key="1">
    <citation type="submission" date="2016-09" db="EMBL/GenBank/DDBJ databases">
        <authorList>
            <person name="Gulvik C.A."/>
        </authorList>
    </citation>
    <scope>NUCLEOTIDE SEQUENCE [LARGE SCALE GENOMIC DNA]</scope>
    <source>
        <strain evidence="5">LMG 26306</strain>
    </source>
</reference>